<sequence length="442" mass="48467">MTSSSTGARGAALLAALVVTAPVTGLVCGVAHLLAPRPPCGRRTTVLITTTHMTKSLLLARKFHEAGHRVVAVSIPRHRWGPLRFSRAACAFHLVADPGTDPAGYVRDLVAVIRAEDVDAVVPVIDEPGRAQPTSDAVPVLAEHCAVLANDPRTHRLLNDKADFAGLVRDAGLPALDTRRVTDVRQLRDVDFAGGEYVLKPPEWTSMAADHRVVVVADPAAVPGDLPIGPDRPWVLQRRATGREYCAHTTCRAGRITAYTCSESSPLQLNYRHVEVPAIWRWVRDFVAAHRLDGQVSFDFILDGDGVPRPIECNPRPHSALVAFHDSPDLAAAYLDPVPTSPVPTSPAPTSPAPDHVVRPLPGSRPVHWLGAELGRLRQVLRRRELRTWLRDLRRGKDAVFDWRDPLPFLVMHHVQLPVLVLRALVGGKRWERVNWATGKLV</sequence>
<dbReference type="RefSeq" id="WP_310302684.1">
    <property type="nucleotide sequence ID" value="NZ_BAAAXB010000001.1"/>
</dbReference>
<dbReference type="EMBL" id="JAVDSG010000001">
    <property type="protein sequence ID" value="MDR6591877.1"/>
    <property type="molecule type" value="Genomic_DNA"/>
</dbReference>
<evidence type="ECO:0000313" key="1">
    <source>
        <dbReference type="EMBL" id="MDR6591877.1"/>
    </source>
</evidence>
<dbReference type="Gene3D" id="3.30.470.20">
    <property type="entry name" value="ATP-grasp fold, B domain"/>
    <property type="match status" value="1"/>
</dbReference>
<dbReference type="SUPFAM" id="SSF56059">
    <property type="entry name" value="Glutathione synthetase ATP-binding domain-like"/>
    <property type="match status" value="1"/>
</dbReference>
<reference evidence="1 2" key="1">
    <citation type="submission" date="2023-07" db="EMBL/GenBank/DDBJ databases">
        <title>Sequencing the genomes of 1000 actinobacteria strains.</title>
        <authorList>
            <person name="Klenk H.-P."/>
        </authorList>
    </citation>
    <scope>NUCLEOTIDE SEQUENCE [LARGE SCALE GENOMIC DNA]</scope>
    <source>
        <strain evidence="1 2">DSM 43749</strain>
    </source>
</reference>
<accession>A0ABU1PMI5</accession>
<gene>
    <name evidence="1" type="ORF">J2S66_000261</name>
</gene>
<evidence type="ECO:0008006" key="3">
    <source>
        <dbReference type="Google" id="ProtNLM"/>
    </source>
</evidence>
<evidence type="ECO:0000313" key="2">
    <source>
        <dbReference type="Proteomes" id="UP001268819"/>
    </source>
</evidence>
<comment type="caution">
    <text evidence="1">The sequence shown here is derived from an EMBL/GenBank/DDBJ whole genome shotgun (WGS) entry which is preliminary data.</text>
</comment>
<protein>
    <recommendedName>
        <fullName evidence="3">ATP-grasp domain-containing protein</fullName>
    </recommendedName>
</protein>
<keyword evidence="2" id="KW-1185">Reference proteome</keyword>
<proteinExistence type="predicted"/>
<organism evidence="1 2">
    <name type="scientific">Saccharothrix longispora</name>
    <dbReference type="NCBI Taxonomy" id="33920"/>
    <lineage>
        <taxon>Bacteria</taxon>
        <taxon>Bacillati</taxon>
        <taxon>Actinomycetota</taxon>
        <taxon>Actinomycetes</taxon>
        <taxon>Pseudonocardiales</taxon>
        <taxon>Pseudonocardiaceae</taxon>
        <taxon>Saccharothrix</taxon>
    </lineage>
</organism>
<name>A0ABU1PMI5_9PSEU</name>
<dbReference type="Proteomes" id="UP001268819">
    <property type="component" value="Unassembled WGS sequence"/>
</dbReference>